<reference evidence="2 3" key="1">
    <citation type="submission" date="2019-10" db="EMBL/GenBank/DDBJ databases">
        <title>Description of Paenibacillus terricola sp. nov.</title>
        <authorList>
            <person name="Carlier A."/>
            <person name="Qi S."/>
        </authorList>
    </citation>
    <scope>NUCLEOTIDE SEQUENCE [LARGE SCALE GENOMIC DNA]</scope>
    <source>
        <strain evidence="2 3">LMG 31459</strain>
    </source>
</reference>
<gene>
    <name evidence="2" type="ORF">GC101_10465</name>
</gene>
<proteinExistence type="predicted"/>
<dbReference type="PANTHER" id="PTHR20930:SF0">
    <property type="entry name" value="PROTEIN ILRUN"/>
    <property type="match status" value="1"/>
</dbReference>
<evidence type="ECO:0000259" key="1">
    <source>
        <dbReference type="Pfam" id="PF16158"/>
    </source>
</evidence>
<dbReference type="NCBIfam" id="TIGR01643">
    <property type="entry name" value="YD_repeat_2x"/>
    <property type="match status" value="1"/>
</dbReference>
<feature type="domain" description="Nbr1 FW" evidence="1">
    <location>
        <begin position="275"/>
        <end position="376"/>
    </location>
</feature>
<feature type="domain" description="Nbr1 FW" evidence="1">
    <location>
        <begin position="162"/>
        <end position="259"/>
    </location>
</feature>
<feature type="domain" description="Nbr1 FW" evidence="1">
    <location>
        <begin position="48"/>
        <end position="144"/>
    </location>
</feature>
<dbReference type="EMBL" id="WHOB01000024">
    <property type="protein sequence ID" value="NOU79304.1"/>
    <property type="molecule type" value="Genomic_DNA"/>
</dbReference>
<dbReference type="Gene3D" id="2.60.40.10">
    <property type="entry name" value="Immunoglobulins"/>
    <property type="match status" value="3"/>
</dbReference>
<dbReference type="Proteomes" id="UP000596857">
    <property type="component" value="Unassembled WGS sequence"/>
</dbReference>
<keyword evidence="3" id="KW-1185">Reference proteome</keyword>
<evidence type="ECO:0000313" key="2">
    <source>
        <dbReference type="EMBL" id="NOU79304.1"/>
    </source>
</evidence>
<dbReference type="PANTHER" id="PTHR20930">
    <property type="entry name" value="OVARIAN CARCINOMA ANTIGEN CA125-RELATED"/>
    <property type="match status" value="1"/>
</dbReference>
<comment type="caution">
    <text evidence="2">The sequence shown here is derived from an EMBL/GenBank/DDBJ whole genome shotgun (WGS) entry which is preliminary data.</text>
</comment>
<organism evidence="2 3">
    <name type="scientific">Paenibacillus phytohabitans</name>
    <dbReference type="NCBI Taxonomy" id="2654978"/>
    <lineage>
        <taxon>Bacteria</taxon>
        <taxon>Bacillati</taxon>
        <taxon>Bacillota</taxon>
        <taxon>Bacilli</taxon>
        <taxon>Bacillales</taxon>
        <taxon>Paenibacillaceae</taxon>
        <taxon>Paenibacillus</taxon>
    </lineage>
</organism>
<evidence type="ECO:0000313" key="3">
    <source>
        <dbReference type="Proteomes" id="UP000596857"/>
    </source>
</evidence>
<dbReference type="InterPro" id="IPR006530">
    <property type="entry name" value="YD"/>
</dbReference>
<protein>
    <recommendedName>
        <fullName evidence="1">Nbr1 FW domain-containing protein</fullName>
    </recommendedName>
</protein>
<sequence>MGGNMRKKWNGVKLLVIFLLFFPAVFAPSTMYASGREATILSHTIPATMQAGVTYPVTVTVRNDGTEAWSEQKVYRLGDVNDGDPFSYGRKLIPDGRVVLPGQSFTFSFNMTAPSTTGSYITDWRMLQENVEWFGSTLTIQVSVVNHISSSSATLLYESIPSVMAKGHKYPVTLTFRNDGGDVWSPETLYRLGGVGDSDPFANTRQIIPNGRIVNPGQVQSFSFIMQAPAESGTYTTDWRMVHDGVTWFGQTLTKSVQVVEGTRNAKVISDTIPSVMEVGHSYNVTVTMRNEGDTSWYEEGAAPGMYRLGAAGDNDPFAQGRYYLPSGLIIKPGEEYTFAFTMTAPTTPGAYVTDWGMLQEYVTWFGETLARMVTVIDPSKTNTYVYDSSGRLQSIKLTTGDTINYHYDANGNLIKKAIQKK</sequence>
<name>A0ABX1YFQ4_9BACL</name>
<dbReference type="InterPro" id="IPR032350">
    <property type="entry name" value="Nbr1_FW"/>
</dbReference>
<dbReference type="Pfam" id="PF05593">
    <property type="entry name" value="RHS_repeat"/>
    <property type="match status" value="1"/>
</dbReference>
<accession>A0ABX1YFQ4</accession>
<dbReference type="Pfam" id="PF16158">
    <property type="entry name" value="N_BRCA1_IG"/>
    <property type="match status" value="3"/>
</dbReference>
<dbReference type="InterPro" id="IPR031325">
    <property type="entry name" value="RHS_repeat"/>
</dbReference>
<dbReference type="InterPro" id="IPR013783">
    <property type="entry name" value="Ig-like_fold"/>
</dbReference>